<evidence type="ECO:0000313" key="2">
    <source>
        <dbReference type="Proteomes" id="UP000694846"/>
    </source>
</evidence>
<dbReference type="RefSeq" id="XP_025419436.1">
    <property type="nucleotide sequence ID" value="XM_025563651.1"/>
</dbReference>
<dbReference type="OrthoDB" id="6623151at2759"/>
<name>A0A2S2QKW0_9HEMI</name>
<dbReference type="AlphaFoldDB" id="A0A2S2QKW0"/>
<proteinExistence type="predicted"/>
<keyword evidence="2" id="KW-1185">Reference proteome</keyword>
<evidence type="ECO:0000313" key="1">
    <source>
        <dbReference type="EMBL" id="MBY78313.1"/>
    </source>
</evidence>
<dbReference type="EMBL" id="GGMS01009110">
    <property type="protein sequence ID" value="MBY78313.1"/>
    <property type="molecule type" value="Transcribed_RNA"/>
</dbReference>
<gene>
    <name evidence="3" type="primary">LOC112689799</name>
    <name evidence="1" type="ORF">g.32655</name>
</gene>
<accession>A0A2S2QKW0</accession>
<protein>
    <submittedName>
        <fullName evidence="3">Uncharacterized protein LOC112689799 isoform X1</fullName>
    </submittedName>
</protein>
<reference evidence="3" key="2">
    <citation type="submission" date="2025-04" db="UniProtKB">
        <authorList>
            <consortium name="RefSeq"/>
        </authorList>
    </citation>
    <scope>IDENTIFICATION</scope>
    <source>
        <tissue evidence="3">Whole body</tissue>
    </source>
</reference>
<reference evidence="1" key="1">
    <citation type="submission" date="2018-04" db="EMBL/GenBank/DDBJ databases">
        <title>Transcriptome assembly of Sipha flava.</title>
        <authorList>
            <person name="Scully E.D."/>
            <person name="Geib S.M."/>
            <person name="Palmer N.A."/>
            <person name="Koch K."/>
            <person name="Bradshaw J."/>
            <person name="Heng-Moss T."/>
            <person name="Sarath G."/>
        </authorList>
    </citation>
    <scope>NUCLEOTIDE SEQUENCE</scope>
</reference>
<dbReference type="Proteomes" id="UP000694846">
    <property type="component" value="Unplaced"/>
</dbReference>
<dbReference type="GeneID" id="112689799"/>
<sequence length="261" mass="30222">MATATTFKRSFELRAITYKNNSTFFRVGNEGQHDILCDVFDKDKQEMVHVFVDSNLLIELGLLVIVGNVNPIKRFTKRIYWSESASIFLRKKYDEYVLNFGPGKRFLKKRDIWNKISIDLFNEMRMVANWKQVQNRYKSSMRIRPRTYRYKPGNALTTAPIQSGFQKINNIEDSKPGVPENMIEVNIINNPAQVNTETQNLGTGCNMINTSVKVETSVKEEQVIVKDESIYEEEQFELIESIISRMASKFEESSLKSYAAI</sequence>
<organism evidence="1">
    <name type="scientific">Sipha flava</name>
    <name type="common">yellow sugarcane aphid</name>
    <dbReference type="NCBI Taxonomy" id="143950"/>
    <lineage>
        <taxon>Eukaryota</taxon>
        <taxon>Metazoa</taxon>
        <taxon>Ecdysozoa</taxon>
        <taxon>Arthropoda</taxon>
        <taxon>Hexapoda</taxon>
        <taxon>Insecta</taxon>
        <taxon>Pterygota</taxon>
        <taxon>Neoptera</taxon>
        <taxon>Paraneoptera</taxon>
        <taxon>Hemiptera</taxon>
        <taxon>Sternorrhyncha</taxon>
        <taxon>Aphidomorpha</taxon>
        <taxon>Aphidoidea</taxon>
        <taxon>Aphididae</taxon>
        <taxon>Sipha</taxon>
    </lineage>
</organism>
<evidence type="ECO:0000313" key="3">
    <source>
        <dbReference type="RefSeq" id="XP_025419436.1"/>
    </source>
</evidence>